<dbReference type="EMBL" id="JAAARO010000013">
    <property type="protein sequence ID" value="KAF5738273.1"/>
    <property type="molecule type" value="Genomic_DNA"/>
</dbReference>
<dbReference type="Pfam" id="PF16455">
    <property type="entry name" value="UBD"/>
    <property type="match status" value="1"/>
</dbReference>
<accession>A0A7J7CW32</accession>
<dbReference type="Proteomes" id="UP000593562">
    <property type="component" value="Unassembled WGS sequence"/>
</dbReference>
<evidence type="ECO:0000313" key="3">
    <source>
        <dbReference type="EMBL" id="KAF5738273.1"/>
    </source>
</evidence>
<dbReference type="AlphaFoldDB" id="A0A7J7CW32"/>
<proteinExistence type="predicted"/>
<dbReference type="PANTHER" id="PTHR13609">
    <property type="entry name" value="UBIQUITIN DOMAIN CONTAINING 1 PROTEIN-RELATED"/>
    <property type="match status" value="1"/>
</dbReference>
<keyword evidence="4" id="KW-1185">Reference proteome</keyword>
<dbReference type="InterPro" id="IPR039869">
    <property type="entry name" value="UBTD1/2"/>
</dbReference>
<evidence type="ECO:0000256" key="1">
    <source>
        <dbReference type="SAM" id="MobiDB-lite"/>
    </source>
</evidence>
<reference evidence="3 4" key="1">
    <citation type="journal article" date="2020" name="Nat. Commun.">
        <title>Genome of Tripterygium wilfordii and identification of cytochrome P450 involved in triptolide biosynthesis.</title>
        <authorList>
            <person name="Tu L."/>
            <person name="Su P."/>
            <person name="Zhang Z."/>
            <person name="Gao L."/>
            <person name="Wang J."/>
            <person name="Hu T."/>
            <person name="Zhou J."/>
            <person name="Zhang Y."/>
            <person name="Zhao Y."/>
            <person name="Liu Y."/>
            <person name="Song Y."/>
            <person name="Tong Y."/>
            <person name="Lu Y."/>
            <person name="Yang J."/>
            <person name="Xu C."/>
            <person name="Jia M."/>
            <person name="Peters R.J."/>
            <person name="Huang L."/>
            <person name="Gao W."/>
        </authorList>
    </citation>
    <scope>NUCLEOTIDE SEQUENCE [LARGE SCALE GENOMIC DNA]</scope>
    <source>
        <strain evidence="4">cv. XIE 37</strain>
        <tissue evidence="3">Leaf</tissue>
    </source>
</reference>
<comment type="caution">
    <text evidence="3">The sequence shown here is derived from an EMBL/GenBank/DDBJ whole genome shotgun (WGS) entry which is preliminary data.</text>
</comment>
<organism evidence="3 4">
    <name type="scientific">Tripterygium wilfordii</name>
    <name type="common">Thunder God vine</name>
    <dbReference type="NCBI Taxonomy" id="458696"/>
    <lineage>
        <taxon>Eukaryota</taxon>
        <taxon>Viridiplantae</taxon>
        <taxon>Streptophyta</taxon>
        <taxon>Embryophyta</taxon>
        <taxon>Tracheophyta</taxon>
        <taxon>Spermatophyta</taxon>
        <taxon>Magnoliopsida</taxon>
        <taxon>eudicotyledons</taxon>
        <taxon>Gunneridae</taxon>
        <taxon>Pentapetalae</taxon>
        <taxon>rosids</taxon>
        <taxon>fabids</taxon>
        <taxon>Celastrales</taxon>
        <taxon>Celastraceae</taxon>
        <taxon>Tripterygium</taxon>
    </lineage>
</organism>
<protein>
    <recommendedName>
        <fullName evidence="2">DC-UbP/UBTD2 N-terminal domain-containing protein</fullName>
    </recommendedName>
</protein>
<feature type="region of interest" description="Disordered" evidence="1">
    <location>
        <begin position="41"/>
        <end position="62"/>
    </location>
</feature>
<dbReference type="InterPro" id="IPR032752">
    <property type="entry name" value="DC-UbP/UBTD2_N"/>
</dbReference>
<gene>
    <name evidence="3" type="ORF">HS088_TW13G01169</name>
</gene>
<sequence>MAVDKSCNCKRPCCSVWINTTNIKLNPSLCHHSLRWVVEDPPSPTEMGSPKKIQKPKSWKHPQPITRTQLMKMRNEFWDTAPYYGGRTEI</sequence>
<evidence type="ECO:0000259" key="2">
    <source>
        <dbReference type="Pfam" id="PF16455"/>
    </source>
</evidence>
<dbReference type="InParanoid" id="A0A7J7CW32"/>
<name>A0A7J7CW32_TRIWF</name>
<evidence type="ECO:0000313" key="4">
    <source>
        <dbReference type="Proteomes" id="UP000593562"/>
    </source>
</evidence>
<feature type="domain" description="DC-UbP/UBTD2 N-terminal" evidence="2">
    <location>
        <begin position="51"/>
        <end position="90"/>
    </location>
</feature>